<evidence type="ECO:0000313" key="1">
    <source>
        <dbReference type="EMBL" id="CAF4948273.1"/>
    </source>
</evidence>
<gene>
    <name evidence="1" type="ORF">PMACD_LOCUS15424</name>
</gene>
<evidence type="ECO:0000313" key="2">
    <source>
        <dbReference type="Proteomes" id="UP000663880"/>
    </source>
</evidence>
<dbReference type="EMBL" id="CAJOBZ010000070">
    <property type="protein sequence ID" value="CAF4948273.1"/>
    <property type="molecule type" value="Genomic_DNA"/>
</dbReference>
<keyword evidence="2" id="KW-1185">Reference proteome</keyword>
<comment type="caution">
    <text evidence="1">The sequence shown here is derived from an EMBL/GenBank/DDBJ whole genome shotgun (WGS) entry which is preliminary data.</text>
</comment>
<accession>A0A821XVW0</accession>
<name>A0A821XVW0_9NEOP</name>
<sequence length="93" mass="11049">MDKETLKLGDVKILKESNDFNYCFSYKTSYEDTQFKTVIIDKIGKTRNTANNISVKKVYREKIPICEKKKKGLLDLIRKNTVPRFYKLFFENL</sequence>
<organism evidence="1 2">
    <name type="scientific">Pieris macdunnoughi</name>
    <dbReference type="NCBI Taxonomy" id="345717"/>
    <lineage>
        <taxon>Eukaryota</taxon>
        <taxon>Metazoa</taxon>
        <taxon>Ecdysozoa</taxon>
        <taxon>Arthropoda</taxon>
        <taxon>Hexapoda</taxon>
        <taxon>Insecta</taxon>
        <taxon>Pterygota</taxon>
        <taxon>Neoptera</taxon>
        <taxon>Endopterygota</taxon>
        <taxon>Lepidoptera</taxon>
        <taxon>Glossata</taxon>
        <taxon>Ditrysia</taxon>
        <taxon>Papilionoidea</taxon>
        <taxon>Pieridae</taxon>
        <taxon>Pierinae</taxon>
        <taxon>Pieris</taxon>
    </lineage>
</organism>
<dbReference type="Proteomes" id="UP000663880">
    <property type="component" value="Unassembled WGS sequence"/>
</dbReference>
<reference evidence="1" key="1">
    <citation type="submission" date="2021-02" db="EMBL/GenBank/DDBJ databases">
        <authorList>
            <person name="Steward A R."/>
        </authorList>
    </citation>
    <scope>NUCLEOTIDE SEQUENCE</scope>
</reference>
<proteinExistence type="predicted"/>
<dbReference type="AlphaFoldDB" id="A0A821XVW0"/>
<protein>
    <submittedName>
        <fullName evidence="1">Uncharacterized protein</fullName>
    </submittedName>
</protein>
<dbReference type="OrthoDB" id="6932028at2759"/>